<evidence type="ECO:0000256" key="3">
    <source>
        <dbReference type="ARBA" id="ARBA00022989"/>
    </source>
</evidence>
<organism evidence="6 7">
    <name type="scientific">Rhizophagus irregularis (strain DAOM 197198w)</name>
    <name type="common">Glomus intraradices</name>
    <dbReference type="NCBI Taxonomy" id="1432141"/>
    <lineage>
        <taxon>Eukaryota</taxon>
        <taxon>Fungi</taxon>
        <taxon>Fungi incertae sedis</taxon>
        <taxon>Mucoromycota</taxon>
        <taxon>Glomeromycotina</taxon>
        <taxon>Glomeromycetes</taxon>
        <taxon>Glomerales</taxon>
        <taxon>Glomeraceae</taxon>
        <taxon>Rhizophagus</taxon>
    </lineage>
</organism>
<evidence type="ECO:0000256" key="1">
    <source>
        <dbReference type="ARBA" id="ARBA00004141"/>
    </source>
</evidence>
<dbReference type="PANTHER" id="PTHR11785">
    <property type="entry name" value="AMINO ACID TRANSPORTER"/>
    <property type="match status" value="1"/>
</dbReference>
<dbReference type="PANTHER" id="PTHR11785:SF512">
    <property type="entry name" value="SOBREMESA, ISOFORM B"/>
    <property type="match status" value="1"/>
</dbReference>
<feature type="transmembrane region" description="Helical" evidence="5">
    <location>
        <begin position="124"/>
        <end position="146"/>
    </location>
</feature>
<feature type="transmembrane region" description="Helical" evidence="5">
    <location>
        <begin position="80"/>
        <end position="103"/>
    </location>
</feature>
<dbReference type="InterPro" id="IPR050598">
    <property type="entry name" value="AminoAcid_Transporter"/>
</dbReference>
<evidence type="ECO:0000256" key="2">
    <source>
        <dbReference type="ARBA" id="ARBA00022692"/>
    </source>
</evidence>
<dbReference type="InterPro" id="IPR002293">
    <property type="entry name" value="AA/rel_permease1"/>
</dbReference>
<dbReference type="GO" id="GO:0015179">
    <property type="term" value="F:L-amino acid transmembrane transporter activity"/>
    <property type="evidence" value="ECO:0007669"/>
    <property type="project" value="TreeGrafter"/>
</dbReference>
<evidence type="ECO:0000256" key="5">
    <source>
        <dbReference type="SAM" id="Phobius"/>
    </source>
</evidence>
<keyword evidence="4 5" id="KW-0472">Membrane</keyword>
<keyword evidence="3 5" id="KW-1133">Transmembrane helix</keyword>
<proteinExistence type="predicted"/>
<reference evidence="6 7" key="1">
    <citation type="submission" date="2014-02" db="EMBL/GenBank/DDBJ databases">
        <title>Single nucleus genome sequencing reveals high similarity among nuclei of an endomycorrhizal fungus.</title>
        <authorList>
            <person name="Lin K."/>
            <person name="Geurts R."/>
            <person name="Zhang Z."/>
            <person name="Limpens E."/>
            <person name="Saunders D.G."/>
            <person name="Mu D."/>
            <person name="Pang E."/>
            <person name="Cao H."/>
            <person name="Cha H."/>
            <person name="Lin T."/>
            <person name="Zhou Q."/>
            <person name="Shang Y."/>
            <person name="Li Y."/>
            <person name="Ivanov S."/>
            <person name="Sharma T."/>
            <person name="Velzen R.V."/>
            <person name="Ruijter N.D."/>
            <person name="Aanen D.K."/>
            <person name="Win J."/>
            <person name="Kamoun S."/>
            <person name="Bisseling T."/>
            <person name="Huang S."/>
        </authorList>
    </citation>
    <scope>NUCLEOTIDE SEQUENCE [LARGE SCALE GENOMIC DNA]</scope>
    <source>
        <strain evidence="7">DAOM197198w</strain>
    </source>
</reference>
<dbReference type="STRING" id="1432141.A0A015LT75"/>
<dbReference type="OrthoDB" id="2430845at2759"/>
<comment type="caution">
    <text evidence="6">The sequence shown here is derived from an EMBL/GenBank/DDBJ whole genome shotgun (WGS) entry which is preliminary data.</text>
</comment>
<dbReference type="EMBL" id="JEMT01012353">
    <property type="protein sequence ID" value="EXX75871.1"/>
    <property type="molecule type" value="Genomic_DNA"/>
</dbReference>
<evidence type="ECO:0000313" key="6">
    <source>
        <dbReference type="EMBL" id="EXX75871.1"/>
    </source>
</evidence>
<keyword evidence="2 5" id="KW-0812">Transmembrane</keyword>
<protein>
    <submittedName>
        <fullName evidence="6">Mup1p</fullName>
    </submittedName>
</protein>
<accession>A0A015LT75</accession>
<comment type="subcellular location">
    <subcellularLocation>
        <location evidence="1">Membrane</location>
        <topology evidence="1">Multi-pass membrane protein</topology>
    </subcellularLocation>
</comment>
<gene>
    <name evidence="6" type="ORF">RirG_038100</name>
</gene>
<dbReference type="HOGENOM" id="CLU_088325_0_0_1"/>
<sequence length="181" mass="20023">MSVINDDITATNESRMDNEIRESIYAPSRMSVIESPQDKQNKILGVAYGIGLNINNVIGSGIVTTPGIIWNMVKSPGTVLLLWLIGGIVSMAGSLSYVELGVIHKISGGETKYLQTAYPKPKILMSYLFSFMHIFAIRPGIISAVLQSAAQYSWFTINGRRYDEGIKQDTTGWNLPFSPFW</sequence>
<keyword evidence="7" id="KW-1185">Reference proteome</keyword>
<evidence type="ECO:0000256" key="4">
    <source>
        <dbReference type="ARBA" id="ARBA00023136"/>
    </source>
</evidence>
<dbReference type="Pfam" id="PF13520">
    <property type="entry name" value="AA_permease_2"/>
    <property type="match status" value="1"/>
</dbReference>
<dbReference type="Proteomes" id="UP000022910">
    <property type="component" value="Unassembled WGS sequence"/>
</dbReference>
<name>A0A015LT75_RHIIW</name>
<evidence type="ECO:0000313" key="7">
    <source>
        <dbReference type="Proteomes" id="UP000022910"/>
    </source>
</evidence>
<dbReference type="Gene3D" id="1.20.1740.10">
    <property type="entry name" value="Amino acid/polyamine transporter I"/>
    <property type="match status" value="1"/>
</dbReference>
<dbReference type="AlphaFoldDB" id="A0A015LT75"/>
<dbReference type="GO" id="GO:0016020">
    <property type="term" value="C:membrane"/>
    <property type="evidence" value="ECO:0007669"/>
    <property type="project" value="UniProtKB-SubCell"/>
</dbReference>